<evidence type="ECO:0000313" key="2">
    <source>
        <dbReference type="Proteomes" id="UP000031675"/>
    </source>
</evidence>
<dbReference type="STRING" id="183763.LP52_05460"/>
<comment type="caution">
    <text evidence="1">The sequence shown here is derived from an EMBL/GenBank/DDBJ whole genome shotgun (WGS) entry which is preliminary data.</text>
</comment>
<keyword evidence="2" id="KW-1185">Reference proteome</keyword>
<evidence type="ECO:0000313" key="1">
    <source>
        <dbReference type="EMBL" id="KIH99692.1"/>
    </source>
</evidence>
<name>A0A0C2JSA0_9ACTN</name>
<organism evidence="1 2">
    <name type="scientific">Streptomonospora alba</name>
    <dbReference type="NCBI Taxonomy" id="183763"/>
    <lineage>
        <taxon>Bacteria</taxon>
        <taxon>Bacillati</taxon>
        <taxon>Actinomycetota</taxon>
        <taxon>Actinomycetes</taxon>
        <taxon>Streptosporangiales</taxon>
        <taxon>Nocardiopsidaceae</taxon>
        <taxon>Streptomonospora</taxon>
    </lineage>
</organism>
<sequence>MTIVVRKYPPGFAIRFNSRWAGVAVERSVVRSSDGVYDTTHHGRELSRWERDGDVVERDDG</sequence>
<proteinExistence type="predicted"/>
<dbReference type="EMBL" id="JROO01000009">
    <property type="protein sequence ID" value="KIH99692.1"/>
    <property type="molecule type" value="Genomic_DNA"/>
</dbReference>
<gene>
    <name evidence="1" type="ORF">LP52_05460</name>
</gene>
<accession>A0A0C2JSA0</accession>
<protein>
    <submittedName>
        <fullName evidence="1">Uncharacterized protein</fullName>
    </submittedName>
</protein>
<dbReference type="Proteomes" id="UP000031675">
    <property type="component" value="Unassembled WGS sequence"/>
</dbReference>
<reference evidence="2" key="1">
    <citation type="journal article" date="2015" name="Chem. Biol.">
        <title>Structure, bioactivity, and resistance mechanism of streptomonomicin, an unusual lasso Peptide from an understudied halophilic actinomycete.</title>
        <authorList>
            <person name="Metelev M."/>
            <person name="Tietz J.I."/>
            <person name="Melby J.O."/>
            <person name="Blair P.M."/>
            <person name="Zhu L."/>
            <person name="Livnat I."/>
            <person name="Severinov K."/>
            <person name="Mitchell D.A."/>
        </authorList>
    </citation>
    <scope>NUCLEOTIDE SEQUENCE [LARGE SCALE GENOMIC DNA]</scope>
    <source>
        <strain evidence="2">YIM 90003</strain>
    </source>
</reference>
<dbReference type="AlphaFoldDB" id="A0A0C2JSA0"/>